<dbReference type="Gene3D" id="2.70.98.10">
    <property type="match status" value="1"/>
</dbReference>
<reference evidence="1 2" key="1">
    <citation type="submission" date="2023-07" db="EMBL/GenBank/DDBJ databases">
        <title>Genomic Encyclopedia of Type Strains, Phase IV (KMG-IV): sequencing the most valuable type-strain genomes for metagenomic binning, comparative biology and taxonomic classification.</title>
        <authorList>
            <person name="Goeker M."/>
        </authorList>
    </citation>
    <scope>NUCLEOTIDE SEQUENCE [LARGE SCALE GENOMIC DNA]</scope>
    <source>
        <strain evidence="1 2">B1-1</strain>
    </source>
</reference>
<evidence type="ECO:0000313" key="1">
    <source>
        <dbReference type="EMBL" id="MDQ0517239.1"/>
    </source>
</evidence>
<dbReference type="SUPFAM" id="SSF74650">
    <property type="entry name" value="Galactose mutarotase-like"/>
    <property type="match status" value="1"/>
</dbReference>
<dbReference type="Proteomes" id="UP001223743">
    <property type="component" value="Unassembled WGS sequence"/>
</dbReference>
<name>A0ABU0M8E4_9HYPH</name>
<dbReference type="InterPro" id="IPR014718">
    <property type="entry name" value="GH-type_carb-bd"/>
</dbReference>
<dbReference type="EMBL" id="JAUSWJ010000001">
    <property type="protein sequence ID" value="MDQ0517239.1"/>
    <property type="molecule type" value="Genomic_DNA"/>
</dbReference>
<proteinExistence type="predicted"/>
<dbReference type="EC" id="5.1.3.3" evidence="1"/>
<dbReference type="Pfam" id="PF01263">
    <property type="entry name" value="Aldose_epim"/>
    <property type="match status" value="1"/>
</dbReference>
<dbReference type="InterPro" id="IPR011013">
    <property type="entry name" value="Gal_mutarotase_sf_dom"/>
</dbReference>
<dbReference type="CDD" id="cd09021">
    <property type="entry name" value="Aldose_epim_Ec_YphB"/>
    <property type="match status" value="1"/>
</dbReference>
<gene>
    <name evidence="1" type="ORF">QO015_002852</name>
</gene>
<accession>A0ABU0M8E4</accession>
<protein>
    <submittedName>
        <fullName evidence="1">Aldose 1-epimerase</fullName>
        <ecNumber evidence="1">5.1.3.3</ecNumber>
    </submittedName>
</protein>
<dbReference type="RefSeq" id="WP_266278591.1">
    <property type="nucleotide sequence ID" value="NZ_JAPKNF010000001.1"/>
</dbReference>
<dbReference type="GO" id="GO:0004034">
    <property type="term" value="F:aldose 1-epimerase activity"/>
    <property type="evidence" value="ECO:0007669"/>
    <property type="project" value="UniProtKB-EC"/>
</dbReference>
<keyword evidence="2" id="KW-1185">Reference proteome</keyword>
<dbReference type="InterPro" id="IPR008183">
    <property type="entry name" value="Aldose_1/G6P_1-epimerase"/>
</dbReference>
<keyword evidence="1" id="KW-0413">Isomerase</keyword>
<comment type="caution">
    <text evidence="1">The sequence shown here is derived from an EMBL/GenBank/DDBJ whole genome shotgun (WGS) entry which is preliminary data.</text>
</comment>
<sequence length="289" mass="31775">MIELAHGGVSLGLVPELGGSIAFFRIEGRDAMRPLSAEDAAAGNVLGVASFPMIPYANRIDGNAFTFEGRTYRVAPNNGAEPFNVHGSGWKSAWTIEEATATSVVLVLDHDGGTEDPYTYRAVQRFALADGALSLTTSIENRGAARMPFGFGHHPWFPRDADVTLRFRARDFWLEGPFGVVSDRISVAPELDFSEHRPLPEGWRNNDYGRWDGRAELRFPARGVGLAIEAGPLYENLMFYADPKRDVFCLEPQTNASCALNRTEPDLGVIVLGPGESMQERVAFRPFLI</sequence>
<organism evidence="1 2">
    <name type="scientific">Kaistia geumhonensis</name>
    <dbReference type="NCBI Taxonomy" id="410839"/>
    <lineage>
        <taxon>Bacteria</taxon>
        <taxon>Pseudomonadati</taxon>
        <taxon>Pseudomonadota</taxon>
        <taxon>Alphaproteobacteria</taxon>
        <taxon>Hyphomicrobiales</taxon>
        <taxon>Kaistiaceae</taxon>
        <taxon>Kaistia</taxon>
    </lineage>
</organism>
<evidence type="ECO:0000313" key="2">
    <source>
        <dbReference type="Proteomes" id="UP001223743"/>
    </source>
</evidence>